<name>A0A828SQJ5_ACIBA</name>
<accession>A0A828SQJ5</accession>
<dbReference type="EMBL" id="ACYS02000039">
    <property type="protein sequence ID" value="EGJ68632.1"/>
    <property type="molecule type" value="Genomic_DNA"/>
</dbReference>
<dbReference type="AlphaFoldDB" id="A0A828SQJ5"/>
<keyword evidence="2" id="KW-1133">Transmembrane helix</keyword>
<reference evidence="3 4" key="1">
    <citation type="submission" date="2011-04" db="EMBL/GenBank/DDBJ databases">
        <authorList>
            <person name="Weinstock G."/>
            <person name="Sodergren E."/>
            <person name="Clifton S."/>
            <person name="Fulton L."/>
            <person name="Fulton B."/>
            <person name="Courtney L."/>
            <person name="Fronick C."/>
            <person name="Harrison M."/>
            <person name="Strong C."/>
            <person name="Farmer C."/>
            <person name="Delahaunty K."/>
            <person name="Markovic C."/>
            <person name="Hall O."/>
            <person name="Minx P."/>
            <person name="Tomlinson C."/>
            <person name="Mitreva M."/>
            <person name="Hou S."/>
            <person name="Chen J."/>
            <person name="Wollam A."/>
            <person name="Pepin K.H."/>
            <person name="Johnson M."/>
            <person name="Bhonagiri V."/>
            <person name="Zhang X."/>
            <person name="Suruliraj S."/>
            <person name="Warren W."/>
            <person name="Chinwalla A."/>
            <person name="Mardis E.R."/>
            <person name="Wilson R.K."/>
        </authorList>
    </citation>
    <scope>NUCLEOTIDE SEQUENCE [LARGE SCALE GENOMIC DNA]</scope>
    <source>
        <strain evidence="3 4">6014059</strain>
    </source>
</reference>
<proteinExistence type="predicted"/>
<dbReference type="Proteomes" id="UP000003204">
    <property type="component" value="Unassembled WGS sequence"/>
</dbReference>
<evidence type="ECO:0000256" key="2">
    <source>
        <dbReference type="SAM" id="Phobius"/>
    </source>
</evidence>
<organism evidence="3 4">
    <name type="scientific">Acinetobacter baumannii 6014059</name>
    <dbReference type="NCBI Taxonomy" id="525242"/>
    <lineage>
        <taxon>Bacteria</taxon>
        <taxon>Pseudomonadati</taxon>
        <taxon>Pseudomonadota</taxon>
        <taxon>Gammaproteobacteria</taxon>
        <taxon>Moraxellales</taxon>
        <taxon>Moraxellaceae</taxon>
        <taxon>Acinetobacter</taxon>
        <taxon>Acinetobacter calcoaceticus/baumannii complex</taxon>
    </lineage>
</organism>
<evidence type="ECO:0000256" key="1">
    <source>
        <dbReference type="SAM" id="MobiDB-lite"/>
    </source>
</evidence>
<evidence type="ECO:0000313" key="4">
    <source>
        <dbReference type="Proteomes" id="UP000003204"/>
    </source>
</evidence>
<evidence type="ECO:0000313" key="3">
    <source>
        <dbReference type="EMBL" id="EGJ68632.1"/>
    </source>
</evidence>
<feature type="region of interest" description="Disordered" evidence="1">
    <location>
        <begin position="315"/>
        <end position="334"/>
    </location>
</feature>
<feature type="transmembrane region" description="Helical" evidence="2">
    <location>
        <begin position="342"/>
        <end position="361"/>
    </location>
</feature>
<sequence>MKFIHHEKCIRQQKDKTYKIIASSMRSIIMALNQIWKQQLTLVTYGNEYLRQNLSFSQWRQHHIFDQHSFQFRDLISQHLLAQHFQVWLEALKKQGTTQISLHLSTILNEEQNPNNNVELLPYAHFIVSHQNNKKIAWIFGHELAEWYSNDNEFEPPLTQRSDLRLETFWRFELNEKLSKKVEADLKAPQWDEISDFMETELFRSKYAAGFEEPEFQKKYFDGSTHQISVEHQPTLALIPESYPADCAHQLLYRTQALSDYLEQKKRTANDPLGEDLDQEQIINLRNFTHKTDDLFAKLIVKAANHYQTAQLKPVEKPSPFDTTNESATHLKAPHHKAGGTGVIKLIVLTIIICALAYYFGL</sequence>
<protein>
    <submittedName>
        <fullName evidence="3">Uncharacterized protein</fullName>
    </submittedName>
</protein>
<keyword evidence="2" id="KW-0472">Membrane</keyword>
<keyword evidence="2" id="KW-0812">Transmembrane</keyword>
<gene>
    <name evidence="3" type="ORF">HMPREF0022_01546</name>
</gene>
<comment type="caution">
    <text evidence="3">The sequence shown here is derived from an EMBL/GenBank/DDBJ whole genome shotgun (WGS) entry which is preliminary data.</text>
</comment>